<sequence length="727" mass="82735">MTEQMQGLVSEAKKNKFTTIGSSISEDDVCSVWENVSSFIEKHMGQQKGVNVPGLGIFTFTQKKLEIGNNKYILIQRPVFQVSEKFAQTHGLNYTKYHISGTIPVVQLNYAALSFESPFDRETVESCVREVLQAQARAIASRKNVEFTFNGIGRLQIREGKVKMKFYKEFLNMMDGSGKLLNALKDRPGTVDSVMSDRPQSRPHTSNTLVLPKISDSGGSLNIDVKKLPTIQEDGQAPEVFEIEEGDREKLEGDSEEKELAGLQEEEREVSRKTPIPPSRSGSRLVAPIAQATGVSFVDDVLPPTPRGIRGSALAKSSPAPLMRPSPLQQLQPLDYDSVSPKLPTDIDDPVYAKPGSALERLEHVPSPPRIPPTPPTLQRMPSPPGSACSHSNAGQELCYLCHQRAKLNVPVAFKEERERREREEDRLLQQYQHIKDTENVLKDQETSLAKRHDSQKIAAFNVGVAEAVRAKRNARPTEFHRAYIFQNRPLTPPRFHQQNEYSRELAKQCDGKERDRKSKKADEEFLERLEQVQLAEDLAAQREQYLRDKAGGQEQYKRALSAQVKFKPLPIPAREPDSSSPIFGKDDMTNEGMAEQRKRAHEVYQEQLETVMSRKRANILKRLNEQKEEEEMLDRTKKELLDDRAHRYERIYRNRKRLESDWSGAADTKKNRELEDKLRSLTPGILVHEQCDKYHRCGQCKRTINNAGESNIWRDSRYIPGSRLMV</sequence>
<dbReference type="Pfam" id="PF14908">
    <property type="entry name" value="HU-CCDC81_euk_1"/>
    <property type="match status" value="1"/>
</dbReference>
<dbReference type="Pfam" id="PF18289">
    <property type="entry name" value="HU-CCDC81_euk_2"/>
    <property type="match status" value="1"/>
</dbReference>
<dbReference type="EMBL" id="CAIIXF020000011">
    <property type="protein sequence ID" value="CAH1800322.1"/>
    <property type="molecule type" value="Genomic_DNA"/>
</dbReference>
<proteinExistence type="predicted"/>
<keyword evidence="3" id="KW-1185">Reference proteome</keyword>
<feature type="region of interest" description="Disordered" evidence="1">
    <location>
        <begin position="246"/>
        <end position="285"/>
    </location>
</feature>
<dbReference type="PANTHER" id="PTHR14362">
    <property type="entry name" value="COILED-COIL DOMAIN-CONTAINING PROTEIN 81"/>
    <property type="match status" value="1"/>
</dbReference>
<evidence type="ECO:0000313" key="3">
    <source>
        <dbReference type="Proteomes" id="UP000749559"/>
    </source>
</evidence>
<feature type="region of interest" description="Disordered" evidence="1">
    <location>
        <begin position="189"/>
        <end position="215"/>
    </location>
</feature>
<reference evidence="2" key="1">
    <citation type="submission" date="2022-03" db="EMBL/GenBank/DDBJ databases">
        <authorList>
            <person name="Martin C."/>
        </authorList>
    </citation>
    <scope>NUCLEOTIDE SEQUENCE</scope>
</reference>
<dbReference type="AlphaFoldDB" id="A0A8J1TB72"/>
<dbReference type="GO" id="GO:0005815">
    <property type="term" value="C:microtubule organizing center"/>
    <property type="evidence" value="ECO:0007669"/>
    <property type="project" value="TreeGrafter"/>
</dbReference>
<feature type="region of interest" description="Disordered" evidence="1">
    <location>
        <begin position="491"/>
        <end position="521"/>
    </location>
</feature>
<name>A0A8J1TB72_OWEFU</name>
<accession>A0A8J1TB72</accession>
<dbReference type="OrthoDB" id="10009520at2759"/>
<feature type="compositionally biased region" description="Pro residues" evidence="1">
    <location>
        <begin position="366"/>
        <end position="376"/>
    </location>
</feature>
<dbReference type="PANTHER" id="PTHR14362:SF2">
    <property type="entry name" value="COILED-COIL DOMAIN-CONTAINING PROTEIN 81"/>
    <property type="match status" value="1"/>
</dbReference>
<dbReference type="InterPro" id="IPR026295">
    <property type="entry name" value="CCD81"/>
</dbReference>
<gene>
    <name evidence="2" type="ORF">OFUS_LOCUS24224</name>
</gene>
<organism evidence="2 3">
    <name type="scientific">Owenia fusiformis</name>
    <name type="common">Polychaete worm</name>
    <dbReference type="NCBI Taxonomy" id="6347"/>
    <lineage>
        <taxon>Eukaryota</taxon>
        <taxon>Metazoa</taxon>
        <taxon>Spiralia</taxon>
        <taxon>Lophotrochozoa</taxon>
        <taxon>Annelida</taxon>
        <taxon>Polychaeta</taxon>
        <taxon>Sedentaria</taxon>
        <taxon>Canalipalpata</taxon>
        <taxon>Sabellida</taxon>
        <taxon>Oweniida</taxon>
        <taxon>Oweniidae</taxon>
        <taxon>Owenia</taxon>
    </lineage>
</organism>
<dbReference type="InterPro" id="IPR028034">
    <property type="entry name" value="HU-CCDC81"/>
</dbReference>
<dbReference type="InterPro" id="IPR040673">
    <property type="entry name" value="CCDC81_HU_dom_2"/>
</dbReference>
<protein>
    <submittedName>
        <fullName evidence="2">Uncharacterized protein</fullName>
    </submittedName>
</protein>
<feature type="region of interest" description="Disordered" evidence="1">
    <location>
        <begin position="298"/>
        <end position="392"/>
    </location>
</feature>
<comment type="caution">
    <text evidence="2">The sequence shown here is derived from an EMBL/GenBank/DDBJ whole genome shotgun (WGS) entry which is preliminary data.</text>
</comment>
<evidence type="ECO:0000313" key="2">
    <source>
        <dbReference type="EMBL" id="CAH1800322.1"/>
    </source>
</evidence>
<feature type="compositionally biased region" description="Basic and acidic residues" evidence="1">
    <location>
        <begin position="502"/>
        <end position="521"/>
    </location>
</feature>
<evidence type="ECO:0000256" key="1">
    <source>
        <dbReference type="SAM" id="MobiDB-lite"/>
    </source>
</evidence>
<dbReference type="Proteomes" id="UP000749559">
    <property type="component" value="Unassembled WGS sequence"/>
</dbReference>